<comment type="caution">
    <text evidence="3">The sequence shown here is derived from an EMBL/GenBank/DDBJ whole genome shotgun (WGS) entry which is preliminary data.</text>
</comment>
<dbReference type="OrthoDB" id="9804313at2"/>
<dbReference type="EMBL" id="RZOA01000001">
    <property type="protein sequence ID" value="KAA8824775.1"/>
    <property type="molecule type" value="Genomic_DNA"/>
</dbReference>
<gene>
    <name evidence="3" type="ORF">EM848_00770</name>
    <name evidence="2" type="ORF">EMO90_03475</name>
</gene>
<dbReference type="Proteomes" id="UP000374630">
    <property type="component" value="Unassembled WGS sequence"/>
</dbReference>
<reference evidence="4 5" key="1">
    <citation type="journal article" date="2019" name="Syst. Appl. Microbiol.">
        <title>Characterization of Bifidobacterium species in feaces of the Egyptian fruit bat: Description of B. vespertilionis sp. nov. and B. rousetti sp. nov.</title>
        <authorList>
            <person name="Modesto M."/>
            <person name="Satti M."/>
            <person name="Watanabe K."/>
            <person name="Puglisi E."/>
            <person name="Morelli L."/>
            <person name="Huang C.-H."/>
            <person name="Liou J.-S."/>
            <person name="Miyashita M."/>
            <person name="Tamura T."/>
            <person name="Saito S."/>
            <person name="Mori K."/>
            <person name="Huang L."/>
            <person name="Sciavilla P."/>
            <person name="Sandri C."/>
            <person name="Spiezio C."/>
            <person name="Vitali F."/>
            <person name="Cavalieri D."/>
            <person name="Perpetuini G."/>
            <person name="Tofalo R."/>
            <person name="Bonetti A."/>
            <person name="Arita M."/>
            <person name="Mattarelli P."/>
        </authorList>
    </citation>
    <scope>NUCLEOTIDE SEQUENCE [LARGE SCALE GENOMIC DNA]</scope>
    <source>
        <strain evidence="2 5">RST16</strain>
        <strain evidence="3 4">RST8</strain>
    </source>
</reference>
<dbReference type="NCBIfam" id="NF006670">
    <property type="entry name" value="PRK09218.1"/>
    <property type="match status" value="1"/>
</dbReference>
<dbReference type="SUPFAM" id="SSF56420">
    <property type="entry name" value="Peptide deformylase"/>
    <property type="match status" value="1"/>
</dbReference>
<dbReference type="InterPro" id="IPR023635">
    <property type="entry name" value="Peptide_deformylase"/>
</dbReference>
<name>A0A5J5DXZ5_9BIFI</name>
<comment type="similarity">
    <text evidence="1">Belongs to the polypeptide deformylase family.</text>
</comment>
<dbReference type="PIRSF" id="PIRSF004749">
    <property type="entry name" value="Pep_def"/>
    <property type="match status" value="1"/>
</dbReference>
<dbReference type="Proteomes" id="UP000345527">
    <property type="component" value="Unassembled WGS sequence"/>
</dbReference>
<dbReference type="CDD" id="cd00487">
    <property type="entry name" value="Pep_deformylase"/>
    <property type="match status" value="1"/>
</dbReference>
<dbReference type="RefSeq" id="WP_150353097.1">
    <property type="nucleotide sequence ID" value="NZ_RZNZ01000003.1"/>
</dbReference>
<organism evidence="3 4">
    <name type="scientific">Bifidobacterium vespertilionis</name>
    <dbReference type="NCBI Taxonomy" id="2562524"/>
    <lineage>
        <taxon>Bacteria</taxon>
        <taxon>Bacillati</taxon>
        <taxon>Actinomycetota</taxon>
        <taxon>Actinomycetes</taxon>
        <taxon>Bifidobacteriales</taxon>
        <taxon>Bifidobacteriaceae</taxon>
        <taxon>Bifidobacterium</taxon>
    </lineage>
</organism>
<proteinExistence type="inferred from homology"/>
<evidence type="ECO:0000313" key="5">
    <source>
        <dbReference type="Proteomes" id="UP000374630"/>
    </source>
</evidence>
<dbReference type="EMBL" id="RZNZ01000003">
    <property type="protein sequence ID" value="KAA8821695.1"/>
    <property type="molecule type" value="Genomic_DNA"/>
</dbReference>
<evidence type="ECO:0000256" key="1">
    <source>
        <dbReference type="ARBA" id="ARBA00010759"/>
    </source>
</evidence>
<evidence type="ECO:0000313" key="3">
    <source>
        <dbReference type="EMBL" id="KAA8824775.1"/>
    </source>
</evidence>
<dbReference type="EC" id="3.5.1.88" evidence="3"/>
<dbReference type="GO" id="GO:0042586">
    <property type="term" value="F:peptide deformylase activity"/>
    <property type="evidence" value="ECO:0007669"/>
    <property type="project" value="UniProtKB-EC"/>
</dbReference>
<dbReference type="AlphaFoldDB" id="A0A5J5DXZ5"/>
<keyword evidence="5" id="KW-1185">Reference proteome</keyword>
<dbReference type="InterPro" id="IPR036821">
    <property type="entry name" value="Peptide_deformylase_sf"/>
</dbReference>
<dbReference type="PANTHER" id="PTHR10458:SF22">
    <property type="entry name" value="PEPTIDE DEFORMYLASE"/>
    <property type="match status" value="1"/>
</dbReference>
<dbReference type="Gene3D" id="3.90.45.10">
    <property type="entry name" value="Peptide deformylase"/>
    <property type="match status" value="1"/>
</dbReference>
<dbReference type="PANTHER" id="PTHR10458">
    <property type="entry name" value="PEPTIDE DEFORMYLASE"/>
    <property type="match status" value="1"/>
</dbReference>
<keyword evidence="3" id="KW-0378">Hydrolase</keyword>
<accession>A0A5J5DXZ5</accession>
<protein>
    <submittedName>
        <fullName evidence="3">Peptide deformylase</fullName>
        <ecNumber evidence="3">3.5.1.88</ecNumber>
    </submittedName>
</protein>
<dbReference type="Pfam" id="PF01327">
    <property type="entry name" value="Pep_deformylase"/>
    <property type="match status" value="1"/>
</dbReference>
<evidence type="ECO:0000313" key="2">
    <source>
        <dbReference type="EMBL" id="KAA8821695.1"/>
    </source>
</evidence>
<dbReference type="PRINTS" id="PR01576">
    <property type="entry name" value="PDEFORMYLASE"/>
</dbReference>
<evidence type="ECO:0000313" key="4">
    <source>
        <dbReference type="Proteomes" id="UP000345527"/>
    </source>
</evidence>
<sequence length="140" mass="15359">MQRPIMTSPSFLRIPSAPATASEADLAVARDLADTLAAHAEACVGMAANMIGVSKRIIVFADEATGRAMTMFNPVIIAKAEPYGAEEGCLSLDGMRETTRYRRITVTYQDRRMREHTAKFEGFTAQIIQHEVDHCDGVLI</sequence>